<feature type="binding site" evidence="12">
    <location>
        <begin position="90"/>
        <end position="92"/>
    </location>
    <ligand>
        <name>L-histidine</name>
        <dbReference type="ChEBI" id="CHEBI:57595"/>
    </ligand>
</feature>
<dbReference type="PROSITE" id="PS50862">
    <property type="entry name" value="AA_TRNA_LIGASE_II"/>
    <property type="match status" value="1"/>
</dbReference>
<dbReference type="NCBIfam" id="TIGR00442">
    <property type="entry name" value="hisS"/>
    <property type="match status" value="1"/>
</dbReference>
<name>A0A0E3BYU2_9BURK</name>
<evidence type="ECO:0000259" key="13">
    <source>
        <dbReference type="PROSITE" id="PS50862"/>
    </source>
</evidence>
<evidence type="ECO:0000256" key="11">
    <source>
        <dbReference type="HAMAP-Rule" id="MF_00127"/>
    </source>
</evidence>
<dbReference type="InterPro" id="IPR015807">
    <property type="entry name" value="His-tRNA-ligase"/>
</dbReference>
<feature type="binding site" evidence="12">
    <location>
        <position position="120"/>
    </location>
    <ligand>
        <name>L-histidine</name>
        <dbReference type="ChEBI" id="CHEBI:57595"/>
    </ligand>
</feature>
<protein>
    <recommendedName>
        <fullName evidence="11">Histidine--tRNA ligase</fullName>
        <ecNumber evidence="11">6.1.1.21</ecNumber>
    </recommendedName>
    <alternativeName>
        <fullName evidence="11">Histidyl-tRNA synthetase</fullName>
        <shortName evidence="11">HisRS</shortName>
    </alternativeName>
</protein>
<keyword evidence="5 11" id="KW-0436">Ligase</keyword>
<comment type="similarity">
    <text evidence="2 11">Belongs to the class-II aminoacyl-tRNA synthetase family.</text>
</comment>
<dbReference type="CDD" id="cd00859">
    <property type="entry name" value="HisRS_anticodon"/>
    <property type="match status" value="1"/>
</dbReference>
<dbReference type="PANTHER" id="PTHR43707:SF1">
    <property type="entry name" value="HISTIDINE--TRNA LIGASE, MITOCHONDRIAL-RELATED"/>
    <property type="match status" value="1"/>
</dbReference>
<comment type="caution">
    <text evidence="14">The sequence shown here is derived from an EMBL/GenBank/DDBJ whole genome shotgun (WGS) entry which is preliminary data.</text>
</comment>
<dbReference type="InterPro" id="IPR004154">
    <property type="entry name" value="Anticodon-bd"/>
</dbReference>
<dbReference type="GO" id="GO:0006427">
    <property type="term" value="P:histidyl-tRNA aminoacylation"/>
    <property type="evidence" value="ECO:0007669"/>
    <property type="project" value="UniProtKB-UniRule"/>
</dbReference>
<dbReference type="Pfam" id="PF03129">
    <property type="entry name" value="HGTP_anticodon"/>
    <property type="match status" value="1"/>
</dbReference>
<dbReference type="SUPFAM" id="SSF52954">
    <property type="entry name" value="Class II aaRS ABD-related"/>
    <property type="match status" value="1"/>
</dbReference>
<organism evidence="14 15">
    <name type="scientific">Comamonas thiooxydans</name>
    <dbReference type="NCBI Taxonomy" id="363952"/>
    <lineage>
        <taxon>Bacteria</taxon>
        <taxon>Pseudomonadati</taxon>
        <taxon>Pseudomonadota</taxon>
        <taxon>Betaproteobacteria</taxon>
        <taxon>Burkholderiales</taxon>
        <taxon>Comamonadaceae</taxon>
        <taxon>Comamonas</taxon>
    </lineage>
</organism>
<evidence type="ECO:0000256" key="10">
    <source>
        <dbReference type="ARBA" id="ARBA00047639"/>
    </source>
</evidence>
<sequence length="438" mass="48500">MAKNEKLTAVKGMNDILPPDSARWEWFEAKVRDLMGRFAYRNMRTPIVEPTALFVRGLGEVTDIVEKEMYSFEDRADKHGQAEHLTLRPEGTAGVVRSVVENNLLYEGGKRLFYIGQMFRREKPQRGRYRQFHQVGVEALGFAGPELDAEVILLAAQLWKELGIEGVRLELNSLGQPEERKTHREALIAYFEQHTEVMDEEARRRMYSNPLRVLDTKNPAMQEMVNAAPRLMDYLGDASKAHLKAVQDILDANDVAWSLNPRLVRGMDYYNLTVFEFITDKLGSQSTICGGGRYDYLIEEIGGKPAPAVGWGMGVERVLEVLKEVGVEIPQPAADVYAIIPDASVLPQVFKTVQQLRAAGVAVQMHAAAGGSAEGMGSMKSQFKKADGSGARFALIFGSDELAQGKVTVKSLRDGEGQQVQQALADVALWAGSLKSAV</sequence>
<evidence type="ECO:0000256" key="6">
    <source>
        <dbReference type="ARBA" id="ARBA00022741"/>
    </source>
</evidence>
<keyword evidence="8 11" id="KW-0648">Protein biosynthesis</keyword>
<reference evidence="14 15" key="1">
    <citation type="submission" date="2013-09" db="EMBL/GenBank/DDBJ databases">
        <title>High correlation between genotypes and phenotypes of environmental bacteria Comamonas testosteroni strains.</title>
        <authorList>
            <person name="Liu L."/>
            <person name="Zhu W."/>
            <person name="Xia X."/>
            <person name="Xu B."/>
            <person name="Luo M."/>
            <person name="Wang G."/>
        </authorList>
    </citation>
    <scope>NUCLEOTIDE SEQUENCE [LARGE SCALE GENOMIC DNA]</scope>
    <source>
        <strain evidence="14 15">DF2</strain>
    </source>
</reference>
<dbReference type="GO" id="GO:0004821">
    <property type="term" value="F:histidine-tRNA ligase activity"/>
    <property type="evidence" value="ECO:0007669"/>
    <property type="project" value="UniProtKB-UniRule"/>
</dbReference>
<dbReference type="FunFam" id="3.30.930.10:FF:000005">
    <property type="entry name" value="Histidine--tRNA ligase"/>
    <property type="match status" value="1"/>
</dbReference>
<dbReference type="GO" id="GO:0005737">
    <property type="term" value="C:cytoplasm"/>
    <property type="evidence" value="ECO:0007669"/>
    <property type="project" value="UniProtKB-SubCell"/>
</dbReference>
<evidence type="ECO:0000256" key="9">
    <source>
        <dbReference type="ARBA" id="ARBA00023146"/>
    </source>
</evidence>
<evidence type="ECO:0000256" key="4">
    <source>
        <dbReference type="ARBA" id="ARBA00022490"/>
    </source>
</evidence>
<comment type="subcellular location">
    <subcellularLocation>
        <location evidence="1 11">Cytoplasm</location>
    </subcellularLocation>
</comment>
<feature type="binding site" evidence="12">
    <location>
        <position position="265"/>
    </location>
    <ligand>
        <name>L-histidine</name>
        <dbReference type="ChEBI" id="CHEBI:57595"/>
    </ligand>
</feature>
<keyword evidence="4 11" id="KW-0963">Cytoplasm</keyword>
<dbReference type="AlphaFoldDB" id="A0A0E3BYU2"/>
<feature type="binding site" evidence="12">
    <location>
        <begin position="269"/>
        <end position="270"/>
    </location>
    <ligand>
        <name>L-histidine</name>
        <dbReference type="ChEBI" id="CHEBI:57595"/>
    </ligand>
</feature>
<dbReference type="InterPro" id="IPR004516">
    <property type="entry name" value="HisRS/HisZ"/>
</dbReference>
<gene>
    <name evidence="11" type="primary">hisS</name>
    <name evidence="14" type="ORF">P608_04765</name>
</gene>
<dbReference type="GO" id="GO:0005524">
    <property type="term" value="F:ATP binding"/>
    <property type="evidence" value="ECO:0007669"/>
    <property type="project" value="UniProtKB-UniRule"/>
</dbReference>
<evidence type="ECO:0000256" key="2">
    <source>
        <dbReference type="ARBA" id="ARBA00008226"/>
    </source>
</evidence>
<dbReference type="Gene3D" id="3.40.50.800">
    <property type="entry name" value="Anticodon-binding domain"/>
    <property type="match status" value="1"/>
</dbReference>
<dbReference type="InterPro" id="IPR036621">
    <property type="entry name" value="Anticodon-bd_dom_sf"/>
</dbReference>
<feature type="binding site" evidence="12">
    <location>
        <position position="138"/>
    </location>
    <ligand>
        <name>L-histidine</name>
        <dbReference type="ChEBI" id="CHEBI:57595"/>
    </ligand>
</feature>
<evidence type="ECO:0000256" key="12">
    <source>
        <dbReference type="PIRSR" id="PIRSR001549-1"/>
    </source>
</evidence>
<dbReference type="EMBL" id="AWTP01000046">
    <property type="protein sequence ID" value="KGH18471.1"/>
    <property type="molecule type" value="Genomic_DNA"/>
</dbReference>
<proteinExistence type="inferred from homology"/>
<keyword evidence="15" id="KW-1185">Reference proteome</keyword>
<dbReference type="EC" id="6.1.1.21" evidence="11"/>
<comment type="subunit">
    <text evidence="3 11">Homodimer.</text>
</comment>
<evidence type="ECO:0000256" key="5">
    <source>
        <dbReference type="ARBA" id="ARBA00022598"/>
    </source>
</evidence>
<evidence type="ECO:0000313" key="14">
    <source>
        <dbReference type="EMBL" id="KGH18471.1"/>
    </source>
</evidence>
<dbReference type="Pfam" id="PF13393">
    <property type="entry name" value="tRNA-synt_His"/>
    <property type="match status" value="1"/>
</dbReference>
<dbReference type="InterPro" id="IPR041715">
    <property type="entry name" value="HisRS-like_core"/>
</dbReference>
<dbReference type="InterPro" id="IPR006195">
    <property type="entry name" value="aa-tRNA-synth_II"/>
</dbReference>
<feature type="domain" description="Aminoacyl-transfer RNA synthetases class-II family profile" evidence="13">
    <location>
        <begin position="25"/>
        <end position="341"/>
    </location>
</feature>
<dbReference type="HAMAP" id="MF_00127">
    <property type="entry name" value="His_tRNA_synth"/>
    <property type="match status" value="1"/>
</dbReference>
<accession>A0A0E3BYU2</accession>
<dbReference type="PIRSF" id="PIRSF001549">
    <property type="entry name" value="His-tRNA_synth"/>
    <property type="match status" value="1"/>
</dbReference>
<evidence type="ECO:0000256" key="7">
    <source>
        <dbReference type="ARBA" id="ARBA00022840"/>
    </source>
</evidence>
<keyword evidence="6 11" id="KW-0547">Nucleotide-binding</keyword>
<feature type="binding site" evidence="12">
    <location>
        <position position="134"/>
    </location>
    <ligand>
        <name>L-histidine</name>
        <dbReference type="ChEBI" id="CHEBI:57595"/>
    </ligand>
</feature>
<dbReference type="Proteomes" id="UP000029549">
    <property type="component" value="Unassembled WGS sequence"/>
</dbReference>
<evidence type="ECO:0000256" key="3">
    <source>
        <dbReference type="ARBA" id="ARBA00011738"/>
    </source>
</evidence>
<comment type="catalytic activity">
    <reaction evidence="10 11">
        <text>tRNA(His) + L-histidine + ATP = L-histidyl-tRNA(His) + AMP + diphosphate + H(+)</text>
        <dbReference type="Rhea" id="RHEA:17313"/>
        <dbReference type="Rhea" id="RHEA-COMP:9665"/>
        <dbReference type="Rhea" id="RHEA-COMP:9689"/>
        <dbReference type="ChEBI" id="CHEBI:15378"/>
        <dbReference type="ChEBI" id="CHEBI:30616"/>
        <dbReference type="ChEBI" id="CHEBI:33019"/>
        <dbReference type="ChEBI" id="CHEBI:57595"/>
        <dbReference type="ChEBI" id="CHEBI:78442"/>
        <dbReference type="ChEBI" id="CHEBI:78527"/>
        <dbReference type="ChEBI" id="CHEBI:456215"/>
        <dbReference type="EC" id="6.1.1.21"/>
    </reaction>
</comment>
<dbReference type="SUPFAM" id="SSF55681">
    <property type="entry name" value="Class II aaRS and biotin synthetases"/>
    <property type="match status" value="1"/>
</dbReference>
<dbReference type="Gene3D" id="3.30.930.10">
    <property type="entry name" value="Bira Bifunctional Protein, Domain 2"/>
    <property type="match status" value="1"/>
</dbReference>
<dbReference type="InterPro" id="IPR033656">
    <property type="entry name" value="HisRS_anticodon"/>
</dbReference>
<keyword evidence="7 11" id="KW-0067">ATP-binding</keyword>
<evidence type="ECO:0000313" key="15">
    <source>
        <dbReference type="Proteomes" id="UP000029549"/>
    </source>
</evidence>
<keyword evidence="9 11" id="KW-0030">Aminoacyl-tRNA synthetase</keyword>
<dbReference type="PANTHER" id="PTHR43707">
    <property type="entry name" value="HISTIDYL-TRNA SYNTHETASE"/>
    <property type="match status" value="1"/>
</dbReference>
<evidence type="ECO:0000256" key="1">
    <source>
        <dbReference type="ARBA" id="ARBA00004496"/>
    </source>
</evidence>
<dbReference type="InterPro" id="IPR045864">
    <property type="entry name" value="aa-tRNA-synth_II/BPL/LPL"/>
</dbReference>
<evidence type="ECO:0000256" key="8">
    <source>
        <dbReference type="ARBA" id="ARBA00022917"/>
    </source>
</evidence>
<dbReference type="CDD" id="cd00773">
    <property type="entry name" value="HisRS-like_core"/>
    <property type="match status" value="1"/>
</dbReference>